<evidence type="ECO:0000256" key="1">
    <source>
        <dbReference type="SAM" id="SignalP"/>
    </source>
</evidence>
<evidence type="ECO:0000313" key="3">
    <source>
        <dbReference type="Proteomes" id="UP001146793"/>
    </source>
</evidence>
<name>A0AAV7YG23_9EUKA</name>
<accession>A0AAV7YG23</accession>
<organism evidence="2 3">
    <name type="scientific">Anaeramoeba flamelloides</name>
    <dbReference type="NCBI Taxonomy" id="1746091"/>
    <lineage>
        <taxon>Eukaryota</taxon>
        <taxon>Metamonada</taxon>
        <taxon>Anaeramoebidae</taxon>
        <taxon>Anaeramoeba</taxon>
    </lineage>
</organism>
<dbReference type="Proteomes" id="UP001146793">
    <property type="component" value="Unassembled WGS sequence"/>
</dbReference>
<dbReference type="Gene3D" id="3.60.60.30">
    <property type="match status" value="1"/>
</dbReference>
<reference evidence="2" key="1">
    <citation type="submission" date="2022-08" db="EMBL/GenBank/DDBJ databases">
        <title>Novel sulphate-reducing endosymbionts in the free-living metamonad Anaeramoeba.</title>
        <authorList>
            <person name="Jerlstrom-Hultqvist J."/>
            <person name="Cepicka I."/>
            <person name="Gallot-Lavallee L."/>
            <person name="Salas-Leiva D."/>
            <person name="Curtis B.A."/>
            <person name="Zahonova K."/>
            <person name="Pipaliya S."/>
            <person name="Dacks J."/>
            <person name="Roger A.J."/>
        </authorList>
    </citation>
    <scope>NUCLEOTIDE SEQUENCE</scope>
    <source>
        <strain evidence="2">Busselton2</strain>
    </source>
</reference>
<feature type="signal peptide" evidence="1">
    <location>
        <begin position="1"/>
        <end position="20"/>
    </location>
</feature>
<evidence type="ECO:0000313" key="2">
    <source>
        <dbReference type="EMBL" id="KAJ3428821.1"/>
    </source>
</evidence>
<dbReference type="EMBL" id="JANTQA010000057">
    <property type="protein sequence ID" value="KAJ3428821.1"/>
    <property type="molecule type" value="Genomic_DNA"/>
</dbReference>
<sequence length="125" mass="14083">MKKLVLFVIFFGFLFTLYQCSPIYGAVYYDSKTNTRLFSNKLDLNGVATGMENDQVDLDGFEKVVLKTSSSNEYTDLEKSYGIGLLEGILTSDRITQVYQNWMKMRYPHGIPDQVAGLSGKTLLG</sequence>
<gene>
    <name evidence="2" type="ORF">M0812_24155</name>
</gene>
<keyword evidence="1" id="KW-0732">Signal</keyword>
<feature type="chain" id="PRO_5043328210" evidence="1">
    <location>
        <begin position="21"/>
        <end position="125"/>
    </location>
</feature>
<dbReference type="AlphaFoldDB" id="A0AAV7YG23"/>
<comment type="caution">
    <text evidence="2">The sequence shown here is derived from an EMBL/GenBank/DDBJ whole genome shotgun (WGS) entry which is preliminary data.</text>
</comment>
<proteinExistence type="predicted"/>
<protein>
    <submittedName>
        <fullName evidence="2">Phospholipase b-like</fullName>
    </submittedName>
</protein>